<accession>A0A4R9LS12</accession>
<evidence type="ECO:0000313" key="2">
    <source>
        <dbReference type="Proteomes" id="UP000298264"/>
    </source>
</evidence>
<comment type="caution">
    <text evidence="1">The sequence shown here is derived from an EMBL/GenBank/DDBJ whole genome shotgun (WGS) entry which is preliminary data.</text>
</comment>
<dbReference type="Proteomes" id="UP000298264">
    <property type="component" value="Unassembled WGS sequence"/>
</dbReference>
<dbReference type="OrthoDB" id="338075at2"/>
<dbReference type="EMBL" id="RQHV01000042">
    <property type="protein sequence ID" value="TGN11202.1"/>
    <property type="molecule type" value="Genomic_DNA"/>
</dbReference>
<organism evidence="1 2">
    <name type="scientific">Leptospira ilyithenensis</name>
    <dbReference type="NCBI Taxonomy" id="2484901"/>
    <lineage>
        <taxon>Bacteria</taxon>
        <taxon>Pseudomonadati</taxon>
        <taxon>Spirochaetota</taxon>
        <taxon>Spirochaetia</taxon>
        <taxon>Leptospirales</taxon>
        <taxon>Leptospiraceae</taxon>
        <taxon>Leptospira</taxon>
    </lineage>
</organism>
<keyword evidence="2" id="KW-1185">Reference proteome</keyword>
<name>A0A4R9LS12_9LEPT</name>
<gene>
    <name evidence="1" type="ORF">EHS11_07505</name>
</gene>
<dbReference type="AlphaFoldDB" id="A0A4R9LS12"/>
<protein>
    <submittedName>
        <fullName evidence="1">Uncharacterized protein</fullName>
    </submittedName>
</protein>
<proteinExistence type="predicted"/>
<sequence length="211" mass="24958">MENNGYSNYFCYLRSFASPKQISELLGIPIFISGPHEGGELVTNHSSRFGFYHPEFPIRLRSYFLPGKKNPGFQKATQKIYDDYIRKTARAFFVVHRKLESNQDYFDKETNRYIDLVSEKRLDPYYLDKYDLFLVPDFTDAEEESDGSKFVSWEGDDIYPAVLVRETVGFWIRRRIDGTEPQFYLGLTDLLKLYDFDFYETRMKEKDPSAK</sequence>
<evidence type="ECO:0000313" key="1">
    <source>
        <dbReference type="EMBL" id="TGN11202.1"/>
    </source>
</evidence>
<reference evidence="1" key="1">
    <citation type="journal article" date="2019" name="PLoS Negl. Trop. Dis.">
        <title>Revisiting the worldwide diversity of Leptospira species in the environment.</title>
        <authorList>
            <person name="Vincent A.T."/>
            <person name="Schiettekatte O."/>
            <person name="Bourhy P."/>
            <person name="Veyrier F.J."/>
            <person name="Picardeau M."/>
        </authorList>
    </citation>
    <scope>NUCLEOTIDE SEQUENCE [LARGE SCALE GENOMIC DNA]</scope>
    <source>
        <strain evidence="1">201400974</strain>
    </source>
</reference>